<proteinExistence type="predicted"/>
<evidence type="ECO:0000313" key="1">
    <source>
        <dbReference type="EMBL" id="KXA17112.1"/>
    </source>
</evidence>
<dbReference type="EMBL" id="LRPX01000002">
    <property type="protein sequence ID" value="KXA17112.1"/>
    <property type="molecule type" value="Genomic_DNA"/>
</dbReference>
<organism evidence="1 2">
    <name type="scientific">Fusobacterium equinum</name>
    <dbReference type="NCBI Taxonomy" id="134605"/>
    <lineage>
        <taxon>Bacteria</taxon>
        <taxon>Fusobacteriati</taxon>
        <taxon>Fusobacteriota</taxon>
        <taxon>Fusobacteriia</taxon>
        <taxon>Fusobacteriales</taxon>
        <taxon>Fusobacteriaceae</taxon>
        <taxon>Fusobacterium</taxon>
    </lineage>
</organism>
<reference evidence="2" key="1">
    <citation type="submission" date="2016-01" db="EMBL/GenBank/DDBJ databases">
        <authorList>
            <person name="Mitreva M."/>
            <person name="Pepin K.H."/>
            <person name="Mihindukulasuriya K.A."/>
            <person name="Fulton R."/>
            <person name="Fronick C."/>
            <person name="O'Laughlin M."/>
            <person name="Miner T."/>
            <person name="Herter B."/>
            <person name="Rosa B.A."/>
            <person name="Cordes M."/>
            <person name="Tomlinson C."/>
            <person name="Wollam A."/>
            <person name="Palsikar V.B."/>
            <person name="Mardis E.R."/>
            <person name="Wilson R.K."/>
        </authorList>
    </citation>
    <scope>NUCLEOTIDE SEQUENCE [LARGE SCALE GENOMIC DNA]</scope>
    <source>
        <strain evidence="2">CMW8396</strain>
    </source>
</reference>
<gene>
    <name evidence="1" type="ORF">HMPREF3206_00064</name>
</gene>
<evidence type="ECO:0000313" key="2">
    <source>
        <dbReference type="Proteomes" id="UP000070617"/>
    </source>
</evidence>
<protein>
    <submittedName>
        <fullName evidence="1">Uncharacterized protein</fullName>
    </submittedName>
</protein>
<dbReference type="Proteomes" id="UP000070617">
    <property type="component" value="Unassembled WGS sequence"/>
</dbReference>
<name>A0A133NLE4_9FUSO</name>
<dbReference type="AlphaFoldDB" id="A0A133NLE4"/>
<dbReference type="PATRIC" id="fig|134605.3.peg.65"/>
<sequence length="131" mass="16045">MIQYNIENNYGNIAEKVNNYYLEQENLEQIIEKIQVYLERFQEEVVPENIRYKIYDLAIDAISYRCCTDEQLQYLYAVLGEVCDNFEDRLKYYKKAFKEIRGNEFSKTIYREYIRTLLLHFLQNLGNIFRY</sequence>
<comment type="caution">
    <text evidence="1">The sequence shown here is derived from an EMBL/GenBank/DDBJ whole genome shotgun (WGS) entry which is preliminary data.</text>
</comment>
<dbReference type="RefSeq" id="WP_005964520.1">
    <property type="nucleotide sequence ID" value="NZ_KQ956508.1"/>
</dbReference>
<dbReference type="STRING" id="134605.HMPREF3206_00064"/>
<keyword evidence="2" id="KW-1185">Reference proteome</keyword>
<accession>A0A133NLE4</accession>